<name>A0A645C600_9ZZZZ</name>
<feature type="transmembrane region" description="Helical" evidence="1">
    <location>
        <begin position="74"/>
        <end position="101"/>
    </location>
</feature>
<gene>
    <name evidence="3" type="primary">yjiG_4</name>
    <name evidence="3" type="ORF">SDC9_119774</name>
</gene>
<dbReference type="InterPro" id="IPR052549">
    <property type="entry name" value="SpmB"/>
</dbReference>
<dbReference type="GO" id="GO:0005886">
    <property type="term" value="C:plasma membrane"/>
    <property type="evidence" value="ECO:0007669"/>
    <property type="project" value="TreeGrafter"/>
</dbReference>
<reference evidence="3" key="1">
    <citation type="submission" date="2019-08" db="EMBL/GenBank/DDBJ databases">
        <authorList>
            <person name="Kucharzyk K."/>
            <person name="Murdoch R.W."/>
            <person name="Higgins S."/>
            <person name="Loffler F."/>
        </authorList>
    </citation>
    <scope>NUCLEOTIDE SEQUENCE</scope>
</reference>
<feature type="domain" description="Nucleoside transporter/FeoB GTPase Gate" evidence="2">
    <location>
        <begin position="32"/>
        <end position="119"/>
    </location>
</feature>
<feature type="transmembrane region" description="Helical" evidence="1">
    <location>
        <begin position="38"/>
        <end position="62"/>
    </location>
</feature>
<comment type="caution">
    <text evidence="3">The sequence shown here is derived from an EMBL/GenBank/DDBJ whole genome shotgun (WGS) entry which is preliminary data.</text>
</comment>
<keyword evidence="1" id="KW-1133">Transmembrane helix</keyword>
<dbReference type="AlphaFoldDB" id="A0A645C600"/>
<evidence type="ECO:0000313" key="3">
    <source>
        <dbReference type="EMBL" id="MPM72798.1"/>
    </source>
</evidence>
<dbReference type="PANTHER" id="PTHR35793">
    <property type="entry name" value="INNER MEMBRANE PROTEIN YJIG"/>
    <property type="match status" value="1"/>
</dbReference>
<dbReference type="Pfam" id="PF07670">
    <property type="entry name" value="Gate"/>
    <property type="match status" value="1"/>
</dbReference>
<accession>A0A645C600</accession>
<keyword evidence="1" id="KW-0472">Membrane</keyword>
<proteinExistence type="predicted"/>
<feature type="transmembrane region" description="Helical" evidence="1">
    <location>
        <begin position="137"/>
        <end position="159"/>
    </location>
</feature>
<protein>
    <submittedName>
        <fullName evidence="3">Inner membrane protein YjiG</fullName>
    </submittedName>
</protein>
<dbReference type="NCBIfam" id="NF007811">
    <property type="entry name" value="PRK10519.1"/>
    <property type="match status" value="1"/>
</dbReference>
<keyword evidence="1" id="KW-0812">Transmembrane</keyword>
<dbReference type="PANTHER" id="PTHR35793:SF2">
    <property type="entry name" value="INNER MEMBRANE PROTEIN YJIG"/>
    <property type="match status" value="1"/>
</dbReference>
<organism evidence="3">
    <name type="scientific">bioreactor metagenome</name>
    <dbReference type="NCBI Taxonomy" id="1076179"/>
    <lineage>
        <taxon>unclassified sequences</taxon>
        <taxon>metagenomes</taxon>
        <taxon>ecological metagenomes</taxon>
    </lineage>
</organism>
<sequence>MSNSTSTEAKQNTNIIDLFVAGAYKGFNIAVKNMMPNVMLAFIIIHALKVTGLLDLIGVYAGPVMALWGLPGQAIAVILASLMSMGGAVGVAAGLLTAGILTPYDATILLPSMYLMGNPVQNVGRCLGTSGVNAAHYPVIIGICVFNALVSIWFMRLVMALF</sequence>
<evidence type="ECO:0000256" key="1">
    <source>
        <dbReference type="SAM" id="Phobius"/>
    </source>
</evidence>
<dbReference type="EMBL" id="VSSQ01024966">
    <property type="protein sequence ID" value="MPM72798.1"/>
    <property type="molecule type" value="Genomic_DNA"/>
</dbReference>
<dbReference type="InterPro" id="IPR011642">
    <property type="entry name" value="Gate_dom"/>
</dbReference>
<evidence type="ECO:0000259" key="2">
    <source>
        <dbReference type="Pfam" id="PF07670"/>
    </source>
</evidence>